<keyword evidence="3" id="KW-0479">Metal-binding</keyword>
<dbReference type="EMBL" id="JWSZ01000001">
    <property type="protein sequence ID" value="KIC60239.1"/>
    <property type="molecule type" value="Genomic_DNA"/>
</dbReference>
<evidence type="ECO:0000256" key="5">
    <source>
        <dbReference type="ARBA" id="ARBA00023002"/>
    </source>
</evidence>
<dbReference type="Proteomes" id="UP000031202">
    <property type="component" value="Unassembled WGS sequence"/>
</dbReference>
<organism evidence="8 9">
    <name type="scientific">Microbacterium hominis</name>
    <dbReference type="NCBI Taxonomy" id="162426"/>
    <lineage>
        <taxon>Bacteria</taxon>
        <taxon>Bacillati</taxon>
        <taxon>Actinomycetota</taxon>
        <taxon>Actinomycetes</taxon>
        <taxon>Micrococcales</taxon>
        <taxon>Microbacteriaceae</taxon>
        <taxon>Microbacterium</taxon>
    </lineage>
</organism>
<sequence>MDAVVIRGRQDVAVEEFGVPPCTPGQVRLRVGYVGICGSDLHYYFDGANGAFVVTEPLIPGHELAGWIDDDPSGTWAPGTPVTVHPARFGSCVPAIAEAPHLWPGGSYLGSASTTPHTQGAMADRLVVDAAMVRVLPEALSVRRATLAEPLAVALHGVGRAGSVDGARVLVCGAGPIGLLAVVAAQARGAAVVDVSDLLPEALERAAALGADRTWRAGSDEVPGEAYDVVLECSGAAPAVSTALSAVRRRGVVVQIGMLSNEPRPINLAPLVAKEATLTGAFRFLDEMEEAIALLDAQPAVESVITHEFAPADAVTAFETARDSASSAKVIVAMASAREAGQ</sequence>
<keyword evidence="5" id="KW-0560">Oxidoreductase</keyword>
<dbReference type="PANTHER" id="PTHR43161">
    <property type="entry name" value="SORBITOL DEHYDROGENASE"/>
    <property type="match status" value="1"/>
</dbReference>
<evidence type="ECO:0000313" key="9">
    <source>
        <dbReference type="Proteomes" id="UP000031202"/>
    </source>
</evidence>
<evidence type="ECO:0000256" key="1">
    <source>
        <dbReference type="ARBA" id="ARBA00001947"/>
    </source>
</evidence>
<evidence type="ECO:0000259" key="7">
    <source>
        <dbReference type="Pfam" id="PF08240"/>
    </source>
</evidence>
<dbReference type="InterPro" id="IPR011032">
    <property type="entry name" value="GroES-like_sf"/>
</dbReference>
<name>A0A0B4CG79_9MICO</name>
<comment type="cofactor">
    <cofactor evidence="1">
        <name>Zn(2+)</name>
        <dbReference type="ChEBI" id="CHEBI:29105"/>
    </cofactor>
</comment>
<proteinExistence type="inferred from homology"/>
<dbReference type="Gene3D" id="3.40.50.720">
    <property type="entry name" value="NAD(P)-binding Rossmann-like Domain"/>
    <property type="match status" value="1"/>
</dbReference>
<dbReference type="SUPFAM" id="SSF50129">
    <property type="entry name" value="GroES-like"/>
    <property type="match status" value="1"/>
</dbReference>
<dbReference type="Gene3D" id="3.90.180.10">
    <property type="entry name" value="Medium-chain alcohol dehydrogenases, catalytic domain"/>
    <property type="match status" value="1"/>
</dbReference>
<dbReference type="AlphaFoldDB" id="A0A0B4CG79"/>
<evidence type="ECO:0000259" key="6">
    <source>
        <dbReference type="Pfam" id="PF00107"/>
    </source>
</evidence>
<accession>A0A0B4CG79</accession>
<dbReference type="Pfam" id="PF08240">
    <property type="entry name" value="ADH_N"/>
    <property type="match status" value="1"/>
</dbReference>
<dbReference type="InterPro" id="IPR013149">
    <property type="entry name" value="ADH-like_C"/>
</dbReference>
<keyword evidence="4" id="KW-0862">Zinc</keyword>
<evidence type="ECO:0000256" key="3">
    <source>
        <dbReference type="ARBA" id="ARBA00022723"/>
    </source>
</evidence>
<evidence type="ECO:0000313" key="8">
    <source>
        <dbReference type="EMBL" id="KIC60239.1"/>
    </source>
</evidence>
<evidence type="ECO:0000256" key="4">
    <source>
        <dbReference type="ARBA" id="ARBA00022833"/>
    </source>
</evidence>
<dbReference type="GO" id="GO:0046872">
    <property type="term" value="F:metal ion binding"/>
    <property type="evidence" value="ECO:0007669"/>
    <property type="project" value="UniProtKB-KW"/>
</dbReference>
<feature type="domain" description="Alcohol dehydrogenase-like C-terminal" evidence="6">
    <location>
        <begin position="176"/>
        <end position="296"/>
    </location>
</feature>
<dbReference type="InterPro" id="IPR013154">
    <property type="entry name" value="ADH-like_N"/>
</dbReference>
<comment type="caution">
    <text evidence="8">The sequence shown here is derived from an EMBL/GenBank/DDBJ whole genome shotgun (WGS) entry which is preliminary data.</text>
</comment>
<evidence type="ECO:0000256" key="2">
    <source>
        <dbReference type="ARBA" id="ARBA00008072"/>
    </source>
</evidence>
<gene>
    <name evidence="8" type="ORF">RM52_02265</name>
</gene>
<dbReference type="InterPro" id="IPR036291">
    <property type="entry name" value="NAD(P)-bd_dom_sf"/>
</dbReference>
<feature type="domain" description="Alcohol dehydrogenase-like N-terminal" evidence="7">
    <location>
        <begin position="24"/>
        <end position="137"/>
    </location>
</feature>
<dbReference type="SUPFAM" id="SSF51735">
    <property type="entry name" value="NAD(P)-binding Rossmann-fold domains"/>
    <property type="match status" value="1"/>
</dbReference>
<comment type="similarity">
    <text evidence="2">Belongs to the zinc-containing alcohol dehydrogenase family.</text>
</comment>
<dbReference type="RefSeq" id="WP_039412259.1">
    <property type="nucleotide sequence ID" value="NZ_JWSZ01000001.1"/>
</dbReference>
<dbReference type="PANTHER" id="PTHR43161:SF9">
    <property type="entry name" value="SORBITOL DEHYDROGENASE"/>
    <property type="match status" value="1"/>
</dbReference>
<dbReference type="GO" id="GO:0016491">
    <property type="term" value="F:oxidoreductase activity"/>
    <property type="evidence" value="ECO:0007669"/>
    <property type="project" value="UniProtKB-KW"/>
</dbReference>
<protein>
    <submittedName>
        <fullName evidence="8">Alcohol dehydrogenase</fullName>
    </submittedName>
</protein>
<dbReference type="Pfam" id="PF00107">
    <property type="entry name" value="ADH_zinc_N"/>
    <property type="match status" value="1"/>
</dbReference>
<reference evidence="8 9" key="1">
    <citation type="submission" date="2014-12" db="EMBL/GenBank/DDBJ databases">
        <title>Genome sequencing of Microbacterium hominis TPW29.</title>
        <authorList>
            <person name="Tan P.W."/>
            <person name="Chan K.-G."/>
        </authorList>
    </citation>
    <scope>NUCLEOTIDE SEQUENCE [LARGE SCALE GENOMIC DNA]</scope>
    <source>
        <strain evidence="8 9">TPW29</strain>
    </source>
</reference>